<feature type="region of interest" description="Disordered" evidence="1">
    <location>
        <begin position="1"/>
        <end position="85"/>
    </location>
</feature>
<proteinExistence type="predicted"/>
<evidence type="ECO:0008006" key="4">
    <source>
        <dbReference type="Google" id="ProtNLM"/>
    </source>
</evidence>
<evidence type="ECO:0000313" key="3">
    <source>
        <dbReference type="Proteomes" id="UP000294003"/>
    </source>
</evidence>
<accession>A0ABY0GUX5</accession>
<feature type="compositionally biased region" description="Basic and acidic residues" evidence="1">
    <location>
        <begin position="29"/>
        <end position="58"/>
    </location>
</feature>
<reference evidence="2 3" key="1">
    <citation type="submission" date="2018-06" db="EMBL/GenBank/DDBJ databases">
        <title>Complete Genomes of Monosporascus.</title>
        <authorList>
            <person name="Robinson A.J."/>
            <person name="Natvig D.O."/>
        </authorList>
    </citation>
    <scope>NUCLEOTIDE SEQUENCE [LARGE SCALE GENOMIC DNA]</scope>
    <source>
        <strain evidence="2 3">CBS 609.92</strain>
    </source>
</reference>
<name>A0ABY0GUX5_9PEZI</name>
<keyword evidence="3" id="KW-1185">Reference proteome</keyword>
<organism evidence="2 3">
    <name type="scientific">Monosporascus cannonballus</name>
    <dbReference type="NCBI Taxonomy" id="155416"/>
    <lineage>
        <taxon>Eukaryota</taxon>
        <taxon>Fungi</taxon>
        <taxon>Dikarya</taxon>
        <taxon>Ascomycota</taxon>
        <taxon>Pezizomycotina</taxon>
        <taxon>Sordariomycetes</taxon>
        <taxon>Xylariomycetidae</taxon>
        <taxon>Xylariales</taxon>
        <taxon>Xylariales incertae sedis</taxon>
        <taxon>Monosporascus</taxon>
    </lineage>
</organism>
<protein>
    <recommendedName>
        <fullName evidence="4">Hypervirulence associated protein TUDOR domain-containing protein</fullName>
    </recommendedName>
</protein>
<sequence length="85" mass="9159">MRRHMPTSRSGRALSWKWGSGAPEGIVAVRKDEGETAKASGNKDENREAQGEKRKAEDEAGDEAGEDDDAQDANTANKEGKEASK</sequence>
<gene>
    <name evidence="2" type="ORF">DL762_010601</name>
</gene>
<evidence type="ECO:0000313" key="2">
    <source>
        <dbReference type="EMBL" id="RYO73931.1"/>
    </source>
</evidence>
<evidence type="ECO:0000256" key="1">
    <source>
        <dbReference type="SAM" id="MobiDB-lite"/>
    </source>
</evidence>
<feature type="compositionally biased region" description="Acidic residues" evidence="1">
    <location>
        <begin position="59"/>
        <end position="71"/>
    </location>
</feature>
<comment type="caution">
    <text evidence="2">The sequence shown here is derived from an EMBL/GenBank/DDBJ whole genome shotgun (WGS) entry which is preliminary data.</text>
</comment>
<dbReference type="Proteomes" id="UP000294003">
    <property type="component" value="Unassembled WGS sequence"/>
</dbReference>
<dbReference type="EMBL" id="QJNS01000744">
    <property type="protein sequence ID" value="RYO73931.1"/>
    <property type="molecule type" value="Genomic_DNA"/>
</dbReference>